<reference evidence="3" key="1">
    <citation type="journal article" date="2019" name="Int. J. Syst. Evol. Microbiol.">
        <title>The Global Catalogue of Microorganisms (GCM) 10K type strain sequencing project: providing services to taxonomists for standard genome sequencing and annotation.</title>
        <authorList>
            <consortium name="The Broad Institute Genomics Platform"/>
            <consortium name="The Broad Institute Genome Sequencing Center for Infectious Disease"/>
            <person name="Wu L."/>
            <person name="Ma J."/>
        </authorList>
    </citation>
    <scope>NUCLEOTIDE SEQUENCE [LARGE SCALE GENOMIC DNA]</scope>
    <source>
        <strain evidence="3">CGMCC 1.10759</strain>
    </source>
</reference>
<dbReference type="PANTHER" id="PTHR11803:SF58">
    <property type="entry name" value="PROTEIN HMF1-RELATED"/>
    <property type="match status" value="1"/>
</dbReference>
<dbReference type="Gene3D" id="3.30.1330.40">
    <property type="entry name" value="RutC-like"/>
    <property type="match status" value="1"/>
</dbReference>
<dbReference type="EC" id="3.5.-.-" evidence="2"/>
<evidence type="ECO:0000256" key="1">
    <source>
        <dbReference type="ARBA" id="ARBA00010552"/>
    </source>
</evidence>
<comment type="caution">
    <text evidence="2">The sequence shown here is derived from an EMBL/GenBank/DDBJ whole genome shotgun (WGS) entry which is preliminary data.</text>
</comment>
<dbReference type="CDD" id="cd00448">
    <property type="entry name" value="YjgF_YER057c_UK114_family"/>
    <property type="match status" value="1"/>
</dbReference>
<dbReference type="EMBL" id="JBHSDU010000003">
    <property type="protein sequence ID" value="MFC4310491.1"/>
    <property type="molecule type" value="Genomic_DNA"/>
</dbReference>
<keyword evidence="3" id="KW-1185">Reference proteome</keyword>
<dbReference type="PANTHER" id="PTHR11803">
    <property type="entry name" value="2-IMINOBUTANOATE/2-IMINOPROPANOATE DEAMINASE RIDA"/>
    <property type="match status" value="1"/>
</dbReference>
<dbReference type="Pfam" id="PF01042">
    <property type="entry name" value="Ribonuc_L-PSP"/>
    <property type="match status" value="1"/>
</dbReference>
<dbReference type="GO" id="GO:0016787">
    <property type="term" value="F:hydrolase activity"/>
    <property type="evidence" value="ECO:0007669"/>
    <property type="project" value="UniProtKB-KW"/>
</dbReference>
<dbReference type="RefSeq" id="WP_380598015.1">
    <property type="nucleotide sequence ID" value="NZ_JBHSDU010000003.1"/>
</dbReference>
<name>A0ABV8SST0_9GAMM</name>
<evidence type="ECO:0000313" key="2">
    <source>
        <dbReference type="EMBL" id="MFC4310491.1"/>
    </source>
</evidence>
<protein>
    <submittedName>
        <fullName evidence="2">RidA family protein</fullName>
        <ecNumber evidence="2">3.5.-.-</ecNumber>
    </submittedName>
</protein>
<dbReference type="InterPro" id="IPR019897">
    <property type="entry name" value="RidA_CS"/>
</dbReference>
<dbReference type="SUPFAM" id="SSF55298">
    <property type="entry name" value="YjgF-like"/>
    <property type="match status" value="1"/>
</dbReference>
<organism evidence="2 3">
    <name type="scientific">Steroidobacter flavus</name>
    <dbReference type="NCBI Taxonomy" id="1842136"/>
    <lineage>
        <taxon>Bacteria</taxon>
        <taxon>Pseudomonadati</taxon>
        <taxon>Pseudomonadota</taxon>
        <taxon>Gammaproteobacteria</taxon>
        <taxon>Steroidobacterales</taxon>
        <taxon>Steroidobacteraceae</taxon>
        <taxon>Steroidobacter</taxon>
    </lineage>
</organism>
<sequence length="129" mass="13852">MSSSKPRVIDVPDLPPPNGHYAYGIEHGGVIYASGQLGRGPSMTDAEAGDISRQTRFCLEKIEKVLRAANSDLSRLLKVNITIVNMDDWPAVNAVYSEMLGAHRPARAVIAAKDLHFGALIEIEAIAAA</sequence>
<dbReference type="PROSITE" id="PS01094">
    <property type="entry name" value="UPF0076"/>
    <property type="match status" value="1"/>
</dbReference>
<dbReference type="InterPro" id="IPR006175">
    <property type="entry name" value="YjgF/YER057c/UK114"/>
</dbReference>
<proteinExistence type="inferred from homology"/>
<evidence type="ECO:0000313" key="3">
    <source>
        <dbReference type="Proteomes" id="UP001595904"/>
    </source>
</evidence>
<dbReference type="InterPro" id="IPR035959">
    <property type="entry name" value="RutC-like_sf"/>
</dbReference>
<comment type="similarity">
    <text evidence="1">Belongs to the RutC family.</text>
</comment>
<gene>
    <name evidence="2" type="ORF">ACFPN2_15470</name>
</gene>
<keyword evidence="2" id="KW-0378">Hydrolase</keyword>
<dbReference type="Proteomes" id="UP001595904">
    <property type="component" value="Unassembled WGS sequence"/>
</dbReference>
<accession>A0ABV8SST0</accession>